<evidence type="ECO:0000313" key="3">
    <source>
        <dbReference type="Proteomes" id="UP000631653"/>
    </source>
</evidence>
<reference evidence="2 3" key="1">
    <citation type="journal article" date="2020" name="Int. J. Syst. Evol. Microbiol.">
        <title>Novel acetic acid bacteria from cider fermentations: Acetobacter conturbans sp. nov. and Acetobacter fallax sp. nov.</title>
        <authorList>
            <person name="Sombolestani A.S."/>
            <person name="Cleenwerck I."/>
            <person name="Cnockaert M."/>
            <person name="Borremans W."/>
            <person name="Wieme A.D."/>
            <person name="De Vuyst L."/>
            <person name="Vandamme P."/>
        </authorList>
    </citation>
    <scope>NUCLEOTIDE SEQUENCE [LARGE SCALE GENOMIC DNA]</scope>
    <source>
        <strain evidence="2 3">LMG 1627</strain>
    </source>
</reference>
<dbReference type="RefSeq" id="WP_173571144.1">
    <property type="nucleotide sequence ID" value="NZ_WOSY01000020.1"/>
</dbReference>
<feature type="transmembrane region" description="Helical" evidence="1">
    <location>
        <begin position="108"/>
        <end position="129"/>
    </location>
</feature>
<keyword evidence="1" id="KW-1133">Transmembrane helix</keyword>
<dbReference type="Proteomes" id="UP000631653">
    <property type="component" value="Unassembled WGS sequence"/>
</dbReference>
<comment type="caution">
    <text evidence="2">The sequence shown here is derived from an EMBL/GenBank/DDBJ whole genome shotgun (WGS) entry which is preliminary data.</text>
</comment>
<sequence length="207" mass="21649">MSEEENSPADPAGHDFAAAIAAAQGEIESAVERGGLRDDPFRYPLAALATVLGTFPALIEQVRNAAASGSQVLSPESLERIEAAASDRARRAIEREAKAAVQASRWRSIMLASGAIMLAAALGGAVGYWRGYDNGSGRALATANGLQQEITRDPHAAADWLRLMRANDIEKALAACHGERINTTPDGQTGCALPVWITPAPVSPPPG</sequence>
<keyword evidence="3" id="KW-1185">Reference proteome</keyword>
<organism evidence="2 3">
    <name type="scientific">Acetobacter conturbans</name>
    <dbReference type="NCBI Taxonomy" id="1737472"/>
    <lineage>
        <taxon>Bacteria</taxon>
        <taxon>Pseudomonadati</taxon>
        <taxon>Pseudomonadota</taxon>
        <taxon>Alphaproteobacteria</taxon>
        <taxon>Acetobacterales</taxon>
        <taxon>Acetobacteraceae</taxon>
        <taxon>Acetobacter</taxon>
    </lineage>
</organism>
<keyword evidence="1" id="KW-0812">Transmembrane</keyword>
<protein>
    <submittedName>
        <fullName evidence="2">Uncharacterized protein</fullName>
    </submittedName>
</protein>
<accession>A0ABX0K8X7</accession>
<evidence type="ECO:0000256" key="1">
    <source>
        <dbReference type="SAM" id="Phobius"/>
    </source>
</evidence>
<dbReference type="EMBL" id="WOSY01000020">
    <property type="protein sequence ID" value="NHN89844.1"/>
    <property type="molecule type" value="Genomic_DNA"/>
</dbReference>
<keyword evidence="1" id="KW-0472">Membrane</keyword>
<proteinExistence type="predicted"/>
<gene>
    <name evidence="2" type="ORF">GOB81_14650</name>
</gene>
<name>A0ABX0K8X7_9PROT</name>
<evidence type="ECO:0000313" key="2">
    <source>
        <dbReference type="EMBL" id="NHN89844.1"/>
    </source>
</evidence>